<dbReference type="InterPro" id="IPR003347">
    <property type="entry name" value="JmjC_dom"/>
</dbReference>
<dbReference type="Pfam" id="PF13621">
    <property type="entry name" value="Cupin_8"/>
    <property type="match status" value="1"/>
</dbReference>
<evidence type="ECO:0000259" key="1">
    <source>
        <dbReference type="PROSITE" id="PS51184"/>
    </source>
</evidence>
<dbReference type="PANTHER" id="PTHR12461">
    <property type="entry name" value="HYPOXIA-INDUCIBLE FACTOR 1 ALPHA INHIBITOR-RELATED"/>
    <property type="match status" value="1"/>
</dbReference>
<dbReference type="InterPro" id="IPR041667">
    <property type="entry name" value="Cupin_8"/>
</dbReference>
<dbReference type="SMART" id="SM00558">
    <property type="entry name" value="JmjC"/>
    <property type="match status" value="1"/>
</dbReference>
<dbReference type="Proteomes" id="UP000662572">
    <property type="component" value="Unassembled WGS sequence"/>
</dbReference>
<dbReference type="Gene3D" id="2.60.120.10">
    <property type="entry name" value="Jelly Rolls"/>
    <property type="match status" value="1"/>
</dbReference>
<evidence type="ECO:0000313" key="2">
    <source>
        <dbReference type="EMBL" id="GGZ34136.1"/>
    </source>
</evidence>
<comment type="caution">
    <text evidence="2">The sequence shown here is derived from an EMBL/GenBank/DDBJ whole genome shotgun (WGS) entry which is preliminary data.</text>
</comment>
<dbReference type="SUPFAM" id="SSF51197">
    <property type="entry name" value="Clavaminate synthase-like"/>
    <property type="match status" value="1"/>
</dbReference>
<organism evidence="2 3">
    <name type="scientific">Asticcacaulis endophyticus</name>
    <dbReference type="NCBI Taxonomy" id="1395890"/>
    <lineage>
        <taxon>Bacteria</taxon>
        <taxon>Pseudomonadati</taxon>
        <taxon>Pseudomonadota</taxon>
        <taxon>Alphaproteobacteria</taxon>
        <taxon>Caulobacterales</taxon>
        <taxon>Caulobacteraceae</taxon>
        <taxon>Asticcacaulis</taxon>
    </lineage>
</organism>
<dbReference type="PANTHER" id="PTHR12461:SF105">
    <property type="entry name" value="HYPOXIA-INDUCIBLE FACTOR 1-ALPHA INHIBITOR"/>
    <property type="match status" value="1"/>
</dbReference>
<reference evidence="2" key="1">
    <citation type="journal article" date="2014" name="Int. J. Syst. Evol. Microbiol.">
        <title>Complete genome sequence of Corynebacterium casei LMG S-19264T (=DSM 44701T), isolated from a smear-ripened cheese.</title>
        <authorList>
            <consortium name="US DOE Joint Genome Institute (JGI-PGF)"/>
            <person name="Walter F."/>
            <person name="Albersmeier A."/>
            <person name="Kalinowski J."/>
            <person name="Ruckert C."/>
        </authorList>
    </citation>
    <scope>NUCLEOTIDE SEQUENCE</scope>
    <source>
        <strain evidence="2">KCTC 32296</strain>
    </source>
</reference>
<dbReference type="PROSITE" id="PS51184">
    <property type="entry name" value="JMJC"/>
    <property type="match status" value="1"/>
</dbReference>
<accession>A0A918Q767</accession>
<gene>
    <name evidence="2" type="ORF">GCM10011273_20640</name>
</gene>
<keyword evidence="3" id="KW-1185">Reference proteome</keyword>
<name>A0A918Q767_9CAUL</name>
<dbReference type="InterPro" id="IPR014710">
    <property type="entry name" value="RmlC-like_jellyroll"/>
</dbReference>
<evidence type="ECO:0000313" key="3">
    <source>
        <dbReference type="Proteomes" id="UP000662572"/>
    </source>
</evidence>
<protein>
    <submittedName>
        <fullName evidence="2">Cupin</fullName>
    </submittedName>
</protein>
<sequence length="261" mass="29202">MKGQFFYNDALTGLNYKTFSQTLSYLADWCIANRYDANPQAVYLQAQSVDLIAPGMSPALPLGLLDASVRPRLWVGNTLRTQTHFDYAANIAVHVSGKKTFTLFAPDQTGNLYPGPLDRTPAGVPISMASLEAPDFDTFPRLRDALDNAYVAELEPGDGLFIPPLWWHHVQTTGPLNMLVNYWWNEAAANLFNPMKALEIAGLAYRHLPPTERAAWRELLEFFVFEDKGDPIAHLPDHVDSVFRSGLSSAQIDQHKSRLSR</sequence>
<reference evidence="2" key="2">
    <citation type="submission" date="2020-09" db="EMBL/GenBank/DDBJ databases">
        <authorList>
            <person name="Sun Q."/>
            <person name="Kim S."/>
        </authorList>
    </citation>
    <scope>NUCLEOTIDE SEQUENCE</scope>
    <source>
        <strain evidence="2">KCTC 32296</strain>
    </source>
</reference>
<dbReference type="EMBL" id="BMZB01000002">
    <property type="protein sequence ID" value="GGZ34136.1"/>
    <property type="molecule type" value="Genomic_DNA"/>
</dbReference>
<proteinExistence type="predicted"/>
<dbReference type="AlphaFoldDB" id="A0A918Q767"/>
<feature type="domain" description="JmjC" evidence="1">
    <location>
        <begin position="34"/>
        <end position="199"/>
    </location>
</feature>